<dbReference type="InParanoid" id="G1NP68"/>
<evidence type="ECO:0000313" key="6">
    <source>
        <dbReference type="Ensembl" id="ENSMGAP00000015508.3"/>
    </source>
</evidence>
<dbReference type="InterPro" id="IPR055408">
    <property type="entry name" value="HEAT_MROH2B-like"/>
</dbReference>
<keyword evidence="7" id="KW-1185">Reference proteome</keyword>
<evidence type="ECO:0000259" key="5">
    <source>
        <dbReference type="Pfam" id="PF23221"/>
    </source>
</evidence>
<reference evidence="6 7" key="1">
    <citation type="journal article" date="2010" name="PLoS Biol.">
        <title>Multi-platform next-generation sequencing of the domestic turkey (Meleagris gallopavo): genome assembly and analysis.</title>
        <authorList>
            <person name="Dalloul R.A."/>
            <person name="Long J.A."/>
            <person name="Zimin A.V."/>
            <person name="Aslam L."/>
            <person name="Beal K."/>
            <person name="Blomberg L.A."/>
            <person name="Bouffard P."/>
            <person name="Burt D.W."/>
            <person name="Crasta O."/>
            <person name="Crooijmans R.P."/>
            <person name="Cooper K."/>
            <person name="Coulombe R.A."/>
            <person name="De S."/>
            <person name="Delany M.E."/>
            <person name="Dodgson J.B."/>
            <person name="Dong J.J."/>
            <person name="Evans C."/>
            <person name="Frederickson K.M."/>
            <person name="Flicek P."/>
            <person name="Florea L."/>
            <person name="Folkerts O."/>
            <person name="Groenen M.A."/>
            <person name="Harkins T.T."/>
            <person name="Herrero J."/>
            <person name="Hoffmann S."/>
            <person name="Megens H.J."/>
            <person name="Jiang A."/>
            <person name="de Jong P."/>
            <person name="Kaiser P."/>
            <person name="Kim H."/>
            <person name="Kim K.W."/>
            <person name="Kim S."/>
            <person name="Langenberger D."/>
            <person name="Lee M.K."/>
            <person name="Lee T."/>
            <person name="Mane S."/>
            <person name="Marcais G."/>
            <person name="Marz M."/>
            <person name="McElroy A.P."/>
            <person name="Modise T."/>
            <person name="Nefedov M."/>
            <person name="Notredame C."/>
            <person name="Paton I.R."/>
            <person name="Payne W.S."/>
            <person name="Pertea G."/>
            <person name="Prickett D."/>
            <person name="Puiu D."/>
            <person name="Qioa D."/>
            <person name="Raineri E."/>
            <person name="Ruffier M."/>
            <person name="Salzberg S.L."/>
            <person name="Schatz M.C."/>
            <person name="Scheuring C."/>
            <person name="Schmidt C.J."/>
            <person name="Schroeder S."/>
            <person name="Searle S.M."/>
            <person name="Smith E.J."/>
            <person name="Smith J."/>
            <person name="Sonstegard T.S."/>
            <person name="Stadler P.F."/>
            <person name="Tafer H."/>
            <person name="Tu Z.J."/>
            <person name="Van Tassell C.P."/>
            <person name="Vilella A.J."/>
            <person name="Williams K.P."/>
            <person name="Yorke J.A."/>
            <person name="Zhang L."/>
            <person name="Zhang H.B."/>
            <person name="Zhang X."/>
            <person name="Zhang Y."/>
            <person name="Reed K.M."/>
        </authorList>
    </citation>
    <scope>NUCLEOTIDE SEQUENCE [LARGE SCALE GENOMIC DNA]</scope>
</reference>
<accession>G1NP68</accession>
<evidence type="ECO:0000313" key="7">
    <source>
        <dbReference type="Proteomes" id="UP000001645"/>
    </source>
</evidence>
<dbReference type="HOGENOM" id="CLU_011794_1_1_1"/>
<evidence type="ECO:0000259" key="4">
    <source>
        <dbReference type="Pfam" id="PF23210"/>
    </source>
</evidence>
<keyword evidence="1" id="KW-0677">Repeat</keyword>
<reference evidence="6" key="2">
    <citation type="submission" date="2025-08" db="UniProtKB">
        <authorList>
            <consortium name="Ensembl"/>
        </authorList>
    </citation>
    <scope>IDENTIFICATION</scope>
</reference>
<dbReference type="InterPro" id="IPR056282">
    <property type="entry name" value="MROH2B-like_N_HEAT"/>
</dbReference>
<feature type="chain" id="PRO_5032487777" description="Maestro heat like repeat family member 1" evidence="2">
    <location>
        <begin position="18"/>
        <end position="1216"/>
    </location>
</feature>
<reference evidence="6" key="3">
    <citation type="submission" date="2025-09" db="UniProtKB">
        <authorList>
            <consortium name="Ensembl"/>
        </authorList>
    </citation>
    <scope>IDENTIFICATION</scope>
</reference>
<dbReference type="PANTHER" id="PTHR23120">
    <property type="entry name" value="MAESTRO-RELATED HEAT DOMAIN-CONTAINING"/>
    <property type="match status" value="1"/>
</dbReference>
<dbReference type="Pfam" id="PF23210">
    <property type="entry name" value="HEAT_Maestro_2"/>
    <property type="match status" value="1"/>
</dbReference>
<sequence>MCASSVCLGRASSTVLALLSAAAHHGFPSTPARGKLPPLSPPTTLSPALWGWTSVPPRAGWMLGPGSKQHQQQLLCSFLPGLFACVGCMPRCTRRRERSRVSSPVPTCAVTLLLQCLQDREGDRAQAYCELESALWEDDSRPPCGVVNRLLAEVSQDLTAAQGVTSNVKTAASNVLVALARTHFTLVMAELQSHLKATGEMSKEFVLITLSKLFSTYAPQCIPFVWLTLAGLRSVVGQVRSGQILRIACAVVKQWLDGVKINLSSGTQCPWPAMEKEQIYENLHELLFCVVWNWQDCQEEEDKQAVLGAVATMLDVLLQEELHQEHVWEQLLWLVHPCQEIQDTCRVAKSLILFLEALEGIESVIPKDRFLDITSAVFYQLYDDTKQHSEADRVQLTHCIMLQARICPEEMILFLQSQLEDDWEAGCVAALGLLGALARSDEPMMTEKLPQVVKAVQRLCSDPRIRVRTAVLHFIKDLLNANAWSCSAWDVVGHIFSEFSRTMGRRAAGHLSAEEAQEEGALQALCMDILGSLDVSVRGMSKLLWPRLLLFVVPAQYTGMLIPVSRCIQALSEREDLTGRQIEDLDPHFVSSMFQGPRLTPQTLLVRLLVVAGSPVAGSKLQAAALLLMQNLHSRFHRALGAMWAAEIPLLLQCLEGKEESFLDSAEFERRLLKFLRASLETIEDEAWMEALSCELSRWLSSSASSSGEKSFLYKALGTVLGACKGVLHIQEKLLQHLEEANAEEPCEAQGIISLLSHAAESNFQTVLATLTMFASRLCKGHNARISRRKKMELDSTRAHATRSALMLAHGSLALHASKEQLLAHLEGDIVGNILMLYSCSCRDLQNNLALVQSITDFSAAFQGVGDCVCFNPSLKGKLLEILMDLLKKYYSGIPVSPVPLKVVLALEQLSKLKPSFESKDMDEMLVLCCKNIVTHPSAEMMLKIRKSQQASQYLQLQQTSLKALGRLMAVLLETEPTGGFFQNIVHVLRRSMISENVWERKRALQTCSQLLSVCEELQRGDACEHFGSLVGLLAPLTCDPMPASRQLAVTCLSSLLRIQDKAANRVIETRDLGSLCEGLHACSTVSQLQTTSKMARIVCRNFPVERTIDFMMAIKETIQKAKGVRVRAAGKWMTTFLQMYRKDICWNVPPILYILRSCTSSPQQSTFMPFLCQVVAILSRCQTEAVINNFSQLLEPTDSETWRRIREFCLQRWSQ</sequence>
<organism evidence="6 7">
    <name type="scientific">Meleagris gallopavo</name>
    <name type="common">Wild turkey</name>
    <dbReference type="NCBI Taxonomy" id="9103"/>
    <lineage>
        <taxon>Eukaryota</taxon>
        <taxon>Metazoa</taxon>
        <taxon>Chordata</taxon>
        <taxon>Craniata</taxon>
        <taxon>Vertebrata</taxon>
        <taxon>Euteleostomi</taxon>
        <taxon>Archelosauria</taxon>
        <taxon>Archosauria</taxon>
        <taxon>Dinosauria</taxon>
        <taxon>Saurischia</taxon>
        <taxon>Theropoda</taxon>
        <taxon>Coelurosauria</taxon>
        <taxon>Aves</taxon>
        <taxon>Neognathae</taxon>
        <taxon>Galloanserae</taxon>
        <taxon>Galliformes</taxon>
        <taxon>Phasianidae</taxon>
        <taxon>Meleagridinae</taxon>
        <taxon>Meleagris</taxon>
    </lineage>
</organism>
<dbReference type="GeneTree" id="ENSGT00940000162865"/>
<dbReference type="InterPro" id="IPR048465">
    <property type="entry name" value="Maestro-like_HEAT"/>
</dbReference>
<dbReference type="InterPro" id="IPR016024">
    <property type="entry name" value="ARM-type_fold"/>
</dbReference>
<evidence type="ECO:0000256" key="1">
    <source>
        <dbReference type="ARBA" id="ARBA00022737"/>
    </source>
</evidence>
<evidence type="ECO:0008006" key="8">
    <source>
        <dbReference type="Google" id="ProtNLM"/>
    </source>
</evidence>
<feature type="domain" description="MROH2B-like N-terminal HEAT-repeats" evidence="5">
    <location>
        <begin position="146"/>
        <end position="314"/>
    </location>
</feature>
<gene>
    <name evidence="6" type="primary">LOC104914879</name>
</gene>
<dbReference type="InterPro" id="IPR011989">
    <property type="entry name" value="ARM-like"/>
</dbReference>
<dbReference type="Bgee" id="ENSMGAG00000014638">
    <property type="expression patterns" value="Expressed in proventriculus and 1 other cell type or tissue"/>
</dbReference>
<dbReference type="PANTHER" id="PTHR23120:SF44">
    <property type="entry name" value="MAESTRO HEAT-LIKE REPEAT-CONTAINING PROTEIN FAMILY MEMBER 1"/>
    <property type="match status" value="1"/>
</dbReference>
<feature type="domain" description="MROH2B-like HEAT-repeats" evidence="4">
    <location>
        <begin position="320"/>
        <end position="974"/>
    </location>
</feature>
<dbReference type="Ensembl" id="ENSMGAT00000016465.3">
    <property type="protein sequence ID" value="ENSMGAP00000015508.3"/>
    <property type="gene ID" value="ENSMGAG00000020920.1"/>
</dbReference>
<keyword evidence="2" id="KW-0732">Signal</keyword>
<feature type="signal peptide" evidence="2">
    <location>
        <begin position="1"/>
        <end position="17"/>
    </location>
</feature>
<evidence type="ECO:0000259" key="3">
    <source>
        <dbReference type="Pfam" id="PF21047"/>
    </source>
</evidence>
<dbReference type="Pfam" id="PF23221">
    <property type="entry name" value="HEAT_MROH2B_1st"/>
    <property type="match status" value="1"/>
</dbReference>
<dbReference type="Pfam" id="PF21047">
    <property type="entry name" value="HEAT_Maestro"/>
    <property type="match status" value="1"/>
</dbReference>
<dbReference type="SUPFAM" id="SSF48371">
    <property type="entry name" value="ARM repeat"/>
    <property type="match status" value="1"/>
</dbReference>
<dbReference type="Proteomes" id="UP000001645">
    <property type="component" value="Chromosome 1"/>
</dbReference>
<name>G1NP68_MELGA</name>
<proteinExistence type="predicted"/>
<dbReference type="GO" id="GO:0005737">
    <property type="term" value="C:cytoplasm"/>
    <property type="evidence" value="ECO:0007669"/>
    <property type="project" value="TreeGrafter"/>
</dbReference>
<evidence type="ECO:0000256" key="2">
    <source>
        <dbReference type="SAM" id="SignalP"/>
    </source>
</evidence>
<dbReference type="Gene3D" id="1.25.10.10">
    <property type="entry name" value="Leucine-rich Repeat Variant"/>
    <property type="match status" value="2"/>
</dbReference>
<protein>
    <recommendedName>
        <fullName evidence="8">Maestro heat like repeat family member 1</fullName>
    </recommendedName>
</protein>
<dbReference type="InterPro" id="IPR045206">
    <property type="entry name" value="Maestro_heat-like_prot"/>
</dbReference>
<feature type="domain" description="Maestro-like HEAT-repeats" evidence="3">
    <location>
        <begin position="999"/>
        <end position="1202"/>
    </location>
</feature>
<dbReference type="AlphaFoldDB" id="G1NP68"/>